<keyword evidence="1" id="KW-1133">Transmembrane helix</keyword>
<protein>
    <submittedName>
        <fullName evidence="2">Uncharacterized protein</fullName>
    </submittedName>
</protein>
<feature type="transmembrane region" description="Helical" evidence="1">
    <location>
        <begin position="7"/>
        <end position="24"/>
    </location>
</feature>
<comment type="caution">
    <text evidence="2">The sequence shown here is derived from an EMBL/GenBank/DDBJ whole genome shotgun (WGS) entry which is preliminary data.</text>
</comment>
<evidence type="ECO:0000313" key="3">
    <source>
        <dbReference type="Proteomes" id="UP000589036"/>
    </source>
</evidence>
<dbReference type="EMBL" id="JACCCC010000001">
    <property type="protein sequence ID" value="NYE48562.1"/>
    <property type="molecule type" value="Genomic_DNA"/>
</dbReference>
<evidence type="ECO:0000313" key="2">
    <source>
        <dbReference type="EMBL" id="NYE48562.1"/>
    </source>
</evidence>
<name>A0A852TZS2_9ACTN</name>
<keyword evidence="1" id="KW-0812">Transmembrane</keyword>
<keyword evidence="3" id="KW-1185">Reference proteome</keyword>
<feature type="transmembrane region" description="Helical" evidence="1">
    <location>
        <begin position="30"/>
        <end position="49"/>
    </location>
</feature>
<sequence>MADLFPILLIALGGLLLGGGISMWKTNKAIAAGLAVCAVIAVAAGVLRADYL</sequence>
<dbReference type="AlphaFoldDB" id="A0A852TZS2"/>
<organism evidence="2 3">
    <name type="scientific">Spinactinospora alkalitolerans</name>
    <dbReference type="NCBI Taxonomy" id="687207"/>
    <lineage>
        <taxon>Bacteria</taxon>
        <taxon>Bacillati</taxon>
        <taxon>Actinomycetota</taxon>
        <taxon>Actinomycetes</taxon>
        <taxon>Streptosporangiales</taxon>
        <taxon>Nocardiopsidaceae</taxon>
        <taxon>Spinactinospora</taxon>
    </lineage>
</organism>
<proteinExistence type="predicted"/>
<reference evidence="2 3" key="1">
    <citation type="submission" date="2020-07" db="EMBL/GenBank/DDBJ databases">
        <title>Sequencing the genomes of 1000 actinobacteria strains.</title>
        <authorList>
            <person name="Klenk H.-P."/>
        </authorList>
    </citation>
    <scope>NUCLEOTIDE SEQUENCE [LARGE SCALE GENOMIC DNA]</scope>
    <source>
        <strain evidence="2 3">CXB654</strain>
    </source>
</reference>
<evidence type="ECO:0000256" key="1">
    <source>
        <dbReference type="SAM" id="Phobius"/>
    </source>
</evidence>
<gene>
    <name evidence="2" type="ORF">HDA32_003682</name>
</gene>
<dbReference type="RefSeq" id="WP_179644325.1">
    <property type="nucleotide sequence ID" value="NZ_BAAAYY010000004.1"/>
</dbReference>
<accession>A0A852TZS2</accession>
<keyword evidence="1" id="KW-0472">Membrane</keyword>
<dbReference type="Proteomes" id="UP000589036">
    <property type="component" value="Unassembled WGS sequence"/>
</dbReference>